<dbReference type="GO" id="GO:0008270">
    <property type="term" value="F:zinc ion binding"/>
    <property type="evidence" value="ECO:0007669"/>
    <property type="project" value="UniProtKB-KW"/>
</dbReference>
<evidence type="ECO:0000256" key="2">
    <source>
        <dbReference type="ARBA" id="ARBA00022737"/>
    </source>
</evidence>
<dbReference type="Pfam" id="PF00096">
    <property type="entry name" value="zf-C2H2"/>
    <property type="match status" value="6"/>
</dbReference>
<dbReference type="SMART" id="SM00355">
    <property type="entry name" value="ZnF_C2H2"/>
    <property type="match status" value="7"/>
</dbReference>
<evidence type="ECO:0000256" key="3">
    <source>
        <dbReference type="ARBA" id="ARBA00022771"/>
    </source>
</evidence>
<dbReference type="AlphaFoldDB" id="A0A8D8Q5R0"/>
<keyword evidence="1" id="KW-0479">Metal-binding</keyword>
<accession>A0A8D8Q5R0</accession>
<feature type="domain" description="C2H2-type" evidence="6">
    <location>
        <begin position="110"/>
        <end position="137"/>
    </location>
</feature>
<evidence type="ECO:0000313" key="7">
    <source>
        <dbReference type="EMBL" id="CAG6625651.1"/>
    </source>
</evidence>
<dbReference type="EMBL" id="HBUF01060558">
    <property type="protein sequence ID" value="CAG6625651.1"/>
    <property type="molecule type" value="Transcribed_RNA"/>
</dbReference>
<evidence type="ECO:0000256" key="5">
    <source>
        <dbReference type="PROSITE-ProRule" id="PRU00042"/>
    </source>
</evidence>
<dbReference type="SUPFAM" id="SSF57667">
    <property type="entry name" value="beta-beta-alpha zinc fingers"/>
    <property type="match status" value="4"/>
</dbReference>
<dbReference type="GO" id="GO:0005634">
    <property type="term" value="C:nucleus"/>
    <property type="evidence" value="ECO:0007669"/>
    <property type="project" value="TreeGrafter"/>
</dbReference>
<organism evidence="7">
    <name type="scientific">Cacopsylla melanoneura</name>
    <dbReference type="NCBI Taxonomy" id="428564"/>
    <lineage>
        <taxon>Eukaryota</taxon>
        <taxon>Metazoa</taxon>
        <taxon>Ecdysozoa</taxon>
        <taxon>Arthropoda</taxon>
        <taxon>Hexapoda</taxon>
        <taxon>Insecta</taxon>
        <taxon>Pterygota</taxon>
        <taxon>Neoptera</taxon>
        <taxon>Paraneoptera</taxon>
        <taxon>Hemiptera</taxon>
        <taxon>Sternorrhyncha</taxon>
        <taxon>Psylloidea</taxon>
        <taxon>Psyllidae</taxon>
        <taxon>Psyllinae</taxon>
        <taxon>Cacopsylla</taxon>
    </lineage>
</organism>
<dbReference type="FunFam" id="3.30.160.60:FF:000065">
    <property type="entry name" value="B-cell CLL/lymphoma 6, member B"/>
    <property type="match status" value="1"/>
</dbReference>
<protein>
    <submittedName>
        <fullName evidence="7">Zinc finger protein 26</fullName>
    </submittedName>
</protein>
<feature type="domain" description="C2H2-type" evidence="6">
    <location>
        <begin position="138"/>
        <end position="166"/>
    </location>
</feature>
<dbReference type="Pfam" id="PF13912">
    <property type="entry name" value="zf-C2H2_6"/>
    <property type="match status" value="1"/>
</dbReference>
<feature type="domain" description="C2H2-type" evidence="6">
    <location>
        <begin position="261"/>
        <end position="288"/>
    </location>
</feature>
<feature type="domain" description="C2H2-type" evidence="6">
    <location>
        <begin position="200"/>
        <end position="228"/>
    </location>
</feature>
<feature type="domain" description="C2H2-type" evidence="6">
    <location>
        <begin position="233"/>
        <end position="261"/>
    </location>
</feature>
<dbReference type="PROSITE" id="PS50157">
    <property type="entry name" value="ZINC_FINGER_C2H2_2"/>
    <property type="match status" value="7"/>
</dbReference>
<evidence type="ECO:0000256" key="4">
    <source>
        <dbReference type="ARBA" id="ARBA00022833"/>
    </source>
</evidence>
<dbReference type="PANTHER" id="PTHR24409:SF295">
    <property type="entry name" value="AZ2-RELATED"/>
    <property type="match status" value="1"/>
</dbReference>
<dbReference type="Gene3D" id="3.30.160.60">
    <property type="entry name" value="Classic Zinc Finger"/>
    <property type="match status" value="6"/>
</dbReference>
<evidence type="ECO:0000256" key="1">
    <source>
        <dbReference type="ARBA" id="ARBA00022723"/>
    </source>
</evidence>
<feature type="domain" description="C2H2-type" evidence="6">
    <location>
        <begin position="172"/>
        <end position="199"/>
    </location>
</feature>
<reference evidence="7" key="1">
    <citation type="submission" date="2021-05" db="EMBL/GenBank/DDBJ databases">
        <authorList>
            <person name="Alioto T."/>
            <person name="Alioto T."/>
            <person name="Gomez Garrido J."/>
        </authorList>
    </citation>
    <scope>NUCLEOTIDE SEQUENCE</scope>
</reference>
<evidence type="ECO:0000259" key="6">
    <source>
        <dbReference type="PROSITE" id="PS50157"/>
    </source>
</evidence>
<keyword evidence="2" id="KW-0677">Repeat</keyword>
<feature type="domain" description="C2H2-type" evidence="6">
    <location>
        <begin position="83"/>
        <end position="105"/>
    </location>
</feature>
<dbReference type="InterPro" id="IPR036236">
    <property type="entry name" value="Znf_C2H2_sf"/>
</dbReference>
<dbReference type="GO" id="GO:0000981">
    <property type="term" value="F:DNA-binding transcription factor activity, RNA polymerase II-specific"/>
    <property type="evidence" value="ECO:0007669"/>
    <property type="project" value="TreeGrafter"/>
</dbReference>
<dbReference type="PANTHER" id="PTHR24409">
    <property type="entry name" value="ZINC FINGER PROTEIN 142"/>
    <property type="match status" value="1"/>
</dbReference>
<sequence length="303" mass="35224">MVKIPFLTNDIIYYLSAIKKAYARNGITHDLAVMGFFPCHFRSPHESREKLSKKGVSRKNTRGNPLRRTRKVSNEYITLNEVYRCDVCNRCFTTIKILNKHKLRHIDGSHKCDLCGQTFRHKYRLRDHMYSHNNVKPFPCPICEKHFRRKHERTKHVRTVHDGIKYTTYKTYKCTLCPKTFTHLAALEDHQYVHTGQKSHICERCSASFTNKAGLLVHIKVLHEGTRKPQEACQCELCGKSFKGRQSYRVHMKNTHGDAKPTCHVCGKKVSSKEFLVVHMNMHTGQNLSFANIVEGRSLQKNI</sequence>
<proteinExistence type="predicted"/>
<keyword evidence="3 5" id="KW-0863">Zinc-finger</keyword>
<name>A0A8D8Q5R0_9HEMI</name>
<dbReference type="InterPro" id="IPR013087">
    <property type="entry name" value="Znf_C2H2_type"/>
</dbReference>
<keyword evidence="4" id="KW-0862">Zinc</keyword>
<dbReference type="GO" id="GO:0000977">
    <property type="term" value="F:RNA polymerase II transcription regulatory region sequence-specific DNA binding"/>
    <property type="evidence" value="ECO:0007669"/>
    <property type="project" value="TreeGrafter"/>
</dbReference>
<dbReference type="PROSITE" id="PS00028">
    <property type="entry name" value="ZINC_FINGER_C2H2_1"/>
    <property type="match status" value="7"/>
</dbReference>